<accession>A0A5C4MJJ0</accession>
<dbReference type="EMBL" id="VDFR01000034">
    <property type="protein sequence ID" value="TNC48639.1"/>
    <property type="molecule type" value="Genomic_DNA"/>
</dbReference>
<evidence type="ECO:0008006" key="4">
    <source>
        <dbReference type="Google" id="ProtNLM"/>
    </source>
</evidence>
<evidence type="ECO:0000313" key="3">
    <source>
        <dbReference type="Proteomes" id="UP000306740"/>
    </source>
</evidence>
<organism evidence="1 3">
    <name type="scientific">Mumia zhuanghuii</name>
    <dbReference type="NCBI Taxonomy" id="2585211"/>
    <lineage>
        <taxon>Bacteria</taxon>
        <taxon>Bacillati</taxon>
        <taxon>Actinomycetota</taxon>
        <taxon>Actinomycetes</taxon>
        <taxon>Propionibacteriales</taxon>
        <taxon>Nocardioidaceae</taxon>
        <taxon>Mumia</taxon>
    </lineage>
</organism>
<evidence type="ECO:0000313" key="1">
    <source>
        <dbReference type="EMBL" id="TNC43580.1"/>
    </source>
</evidence>
<proteinExistence type="predicted"/>
<dbReference type="AlphaFoldDB" id="A0A5C4MJJ0"/>
<evidence type="ECO:0000313" key="2">
    <source>
        <dbReference type="EMBL" id="TNC48639.1"/>
    </source>
</evidence>
<dbReference type="EMBL" id="VDFR01000080">
    <property type="protein sequence ID" value="TNC43580.1"/>
    <property type="molecule type" value="Genomic_DNA"/>
</dbReference>
<protein>
    <recommendedName>
        <fullName evidence="4">RNA polymerase subunit sigma-24</fullName>
    </recommendedName>
</protein>
<dbReference type="OrthoDB" id="9966327at2"/>
<dbReference type="RefSeq" id="WP_139086702.1">
    <property type="nucleotide sequence ID" value="NZ_VDFR01000034.1"/>
</dbReference>
<gene>
    <name evidence="2" type="ORF">FHE65_06970</name>
    <name evidence="1" type="ORF">FHE65_18125</name>
</gene>
<reference evidence="1 3" key="1">
    <citation type="submission" date="2019-05" db="EMBL/GenBank/DDBJ databases">
        <title>Mumia sp. nov., isolated from the intestinal contents of plateau pika (Ochotona curzoniae) in the Qinghai-Tibet plateau of China.</title>
        <authorList>
            <person name="Tian Z."/>
        </authorList>
    </citation>
    <scope>NUCLEOTIDE SEQUENCE [LARGE SCALE GENOMIC DNA]</scope>
    <source>
        <strain evidence="3">527</strain>
        <strain evidence="1">Z527</strain>
    </source>
</reference>
<dbReference type="Proteomes" id="UP000306740">
    <property type="component" value="Unassembled WGS sequence"/>
</dbReference>
<dbReference type="PANTHER" id="PTHR47756">
    <property type="entry name" value="BLL6612 PROTEIN-RELATED"/>
    <property type="match status" value="1"/>
</dbReference>
<comment type="caution">
    <text evidence="1">The sequence shown here is derived from an EMBL/GenBank/DDBJ whole genome shotgun (WGS) entry which is preliminary data.</text>
</comment>
<sequence>MLLRHAWPSPVVELNRAVAVGFAEGPERGLAVADAVAAAPALAAYPQVPAVRADLLARLGRATEAREAYEKAAALSGNAREREVYSAKAAALAD</sequence>
<dbReference type="PANTHER" id="PTHR47756:SF2">
    <property type="entry name" value="BLL6612 PROTEIN"/>
    <property type="match status" value="1"/>
</dbReference>
<name>A0A5C4MJJ0_9ACTN</name>